<dbReference type="EMBL" id="CM000836">
    <property type="protein sequence ID" value="KRH66471.1"/>
    <property type="molecule type" value="Genomic_DNA"/>
</dbReference>
<keyword evidence="3" id="KW-1185">Reference proteome</keyword>
<dbReference type="OMA" id="WRWSKIF"/>
<evidence type="ECO:0000313" key="2">
    <source>
        <dbReference type="EnsemblPlants" id="KRH66471"/>
    </source>
</evidence>
<dbReference type="InParanoid" id="A0A0R0KHD0"/>
<reference evidence="1 2" key="1">
    <citation type="journal article" date="2010" name="Nature">
        <title>Genome sequence of the palaeopolyploid soybean.</title>
        <authorList>
            <person name="Schmutz J."/>
            <person name="Cannon S.B."/>
            <person name="Schlueter J."/>
            <person name="Ma J."/>
            <person name="Mitros T."/>
            <person name="Nelson W."/>
            <person name="Hyten D.L."/>
            <person name="Song Q."/>
            <person name="Thelen J.J."/>
            <person name="Cheng J."/>
            <person name="Xu D."/>
            <person name="Hellsten U."/>
            <person name="May G.D."/>
            <person name="Yu Y."/>
            <person name="Sakurai T."/>
            <person name="Umezawa T."/>
            <person name="Bhattacharyya M.K."/>
            <person name="Sandhu D."/>
            <person name="Valliyodan B."/>
            <person name="Lindquist E."/>
            <person name="Peto M."/>
            <person name="Grant D."/>
            <person name="Shu S."/>
            <person name="Goodstein D."/>
            <person name="Barry K."/>
            <person name="Futrell-Griggs M."/>
            <person name="Abernathy B."/>
            <person name="Du J."/>
            <person name="Tian Z."/>
            <person name="Zhu L."/>
            <person name="Gill N."/>
            <person name="Joshi T."/>
            <person name="Libault M."/>
            <person name="Sethuraman A."/>
            <person name="Zhang X.-C."/>
            <person name="Shinozaki K."/>
            <person name="Nguyen H.T."/>
            <person name="Wing R.A."/>
            <person name="Cregan P."/>
            <person name="Specht J."/>
            <person name="Grimwood J."/>
            <person name="Rokhsar D."/>
            <person name="Stacey G."/>
            <person name="Shoemaker R.C."/>
            <person name="Jackson S.A."/>
        </authorList>
    </citation>
    <scope>NUCLEOTIDE SEQUENCE</scope>
    <source>
        <strain evidence="2">cv. Williams 82</strain>
        <tissue evidence="1">Callus</tissue>
    </source>
</reference>
<proteinExistence type="predicted"/>
<reference evidence="2" key="2">
    <citation type="submission" date="2018-02" db="UniProtKB">
        <authorList>
            <consortium name="EnsemblPlants"/>
        </authorList>
    </citation>
    <scope>IDENTIFICATION</scope>
    <source>
        <strain evidence="2">Williams 82</strain>
    </source>
</reference>
<sequence>MVDWGLRPFKTTNPIRDWGGYVLKEKIKQIKVRLKAWNKDQFGDMQKKLTRIKMDLNKLEIEGDERKLSDQELMAPK</sequence>
<dbReference type="AlphaFoldDB" id="A0A0R0KHD0"/>
<protein>
    <submittedName>
        <fullName evidence="1 2">Uncharacterized protein</fullName>
    </submittedName>
</protein>
<evidence type="ECO:0000313" key="1">
    <source>
        <dbReference type="EMBL" id="KRH66471.1"/>
    </source>
</evidence>
<name>A0A0R0KHD0_SOYBN</name>
<accession>A0A0R0KHD0</accession>
<evidence type="ECO:0000313" key="3">
    <source>
        <dbReference type="Proteomes" id="UP000008827"/>
    </source>
</evidence>
<dbReference type="Proteomes" id="UP000008827">
    <property type="component" value="Chromosome 3"/>
</dbReference>
<reference evidence="1" key="3">
    <citation type="submission" date="2018-07" db="EMBL/GenBank/DDBJ databases">
        <title>WGS assembly of Glycine max.</title>
        <authorList>
            <person name="Schmutz J."/>
            <person name="Cannon S."/>
            <person name="Schlueter J."/>
            <person name="Ma J."/>
            <person name="Mitros T."/>
            <person name="Nelson W."/>
            <person name="Hyten D."/>
            <person name="Song Q."/>
            <person name="Thelen J."/>
            <person name="Cheng J."/>
            <person name="Xu D."/>
            <person name="Hellsten U."/>
            <person name="May G."/>
            <person name="Yu Y."/>
            <person name="Sakurai T."/>
            <person name="Umezawa T."/>
            <person name="Bhattacharyya M."/>
            <person name="Sandhu D."/>
            <person name="Valliyodan B."/>
            <person name="Lindquist E."/>
            <person name="Peto M."/>
            <person name="Grant D."/>
            <person name="Shu S."/>
            <person name="Goodstein D."/>
            <person name="Barry K."/>
            <person name="Futrell-Griggs M."/>
            <person name="Abernathy B."/>
            <person name="Du J."/>
            <person name="Tian Z."/>
            <person name="Zhu L."/>
            <person name="Gill N."/>
            <person name="Joshi T."/>
            <person name="Libault M."/>
            <person name="Sethuraman A."/>
            <person name="Zhang X."/>
            <person name="Shinozaki K."/>
            <person name="Nguyen H."/>
            <person name="Wing R."/>
            <person name="Cregan P."/>
            <person name="Specht J."/>
            <person name="Grimwood J."/>
            <person name="Rokhsar D."/>
            <person name="Stacey G."/>
            <person name="Shoemaker R."/>
            <person name="Jackson S."/>
        </authorList>
    </citation>
    <scope>NUCLEOTIDE SEQUENCE</scope>
    <source>
        <tissue evidence="1">Callus</tissue>
    </source>
</reference>
<dbReference type="EnsemblPlants" id="KRH66471">
    <property type="protein sequence ID" value="KRH66471"/>
    <property type="gene ID" value="GLYMA_03G108800"/>
</dbReference>
<gene>
    <name evidence="1" type="ORF">GLYMA_03G108800</name>
</gene>
<organism evidence="1">
    <name type="scientific">Glycine max</name>
    <name type="common">Soybean</name>
    <name type="synonym">Glycine hispida</name>
    <dbReference type="NCBI Taxonomy" id="3847"/>
    <lineage>
        <taxon>Eukaryota</taxon>
        <taxon>Viridiplantae</taxon>
        <taxon>Streptophyta</taxon>
        <taxon>Embryophyta</taxon>
        <taxon>Tracheophyta</taxon>
        <taxon>Spermatophyta</taxon>
        <taxon>Magnoliopsida</taxon>
        <taxon>eudicotyledons</taxon>
        <taxon>Gunneridae</taxon>
        <taxon>Pentapetalae</taxon>
        <taxon>rosids</taxon>
        <taxon>fabids</taxon>
        <taxon>Fabales</taxon>
        <taxon>Fabaceae</taxon>
        <taxon>Papilionoideae</taxon>
        <taxon>50 kb inversion clade</taxon>
        <taxon>NPAAA clade</taxon>
        <taxon>indigoferoid/millettioid clade</taxon>
        <taxon>Phaseoleae</taxon>
        <taxon>Glycine</taxon>
        <taxon>Glycine subgen. Soja</taxon>
    </lineage>
</organism>
<dbReference type="Gramene" id="KRH66471">
    <property type="protein sequence ID" value="KRH66471"/>
    <property type="gene ID" value="GLYMA_03G108800"/>
</dbReference>
<dbReference type="SMR" id="A0A0R0KHD0"/>